<reference evidence="7 8" key="1">
    <citation type="submission" date="2019-06" db="EMBL/GenBank/DDBJ databases">
        <title>Genome of new Rhodobacteraceae sp. SM1903.</title>
        <authorList>
            <person name="Ren X."/>
        </authorList>
    </citation>
    <scope>NUCLEOTIDE SEQUENCE [LARGE SCALE GENOMIC DNA]</scope>
    <source>
        <strain evidence="7 8">SM1903</strain>
    </source>
</reference>
<dbReference type="AlphaFoldDB" id="A0A5C5GCB7"/>
<dbReference type="PANTHER" id="PTHR22807:SF53">
    <property type="entry name" value="RIBOSOMAL RNA SMALL SUBUNIT METHYLTRANSFERASE B-RELATED"/>
    <property type="match status" value="1"/>
</dbReference>
<sequence length="391" mass="42706">MTPAARFASAIEILDAWLGGSSLDGAYRHWSRNARYAGSSDRAAIRDLVFDAVRRRRSYSGLGGTDTGRGLMIGALRAAGVSVSDVFNGRGHAPAPLSQPELAIDRELTRAEWLDVPDWLLPRFEEALGDRAETVMRTLRDRAPIHLRVNTLNIDREDVIERLSEVSISAEPHPTVETAITVTEGARRLPQSEVIEEGLAELQDASSQAVIARLAGPSDSRILDYCAGAGGKSLALCDLFDAEVHAHDIDPDRMSDLPARAQRAGVDIGYRTTAELKDEAPYDLVLCDAPCSGSGTWRRDPEGKWMLTPDRLAGICGIQSEILEDVGANVRLGGRLAYVTCSVFKEENEDRAAAFLAAHERWSLIDEHRIDPSETGDGFYLAVFQRGPRTT</sequence>
<dbReference type="Gene3D" id="3.40.50.150">
    <property type="entry name" value="Vaccinia Virus protein VP39"/>
    <property type="match status" value="1"/>
</dbReference>
<dbReference type="InterPro" id="IPR029063">
    <property type="entry name" value="SAM-dependent_MTases_sf"/>
</dbReference>
<dbReference type="GO" id="GO:0001510">
    <property type="term" value="P:RNA methylation"/>
    <property type="evidence" value="ECO:0007669"/>
    <property type="project" value="InterPro"/>
</dbReference>
<keyword evidence="2 5" id="KW-0808">Transferase</keyword>
<dbReference type="InterPro" id="IPR023267">
    <property type="entry name" value="RCMT"/>
</dbReference>
<evidence type="ECO:0000313" key="8">
    <source>
        <dbReference type="Proteomes" id="UP000314011"/>
    </source>
</evidence>
<evidence type="ECO:0000313" key="7">
    <source>
        <dbReference type="EMBL" id="TNY32298.1"/>
    </source>
</evidence>
<evidence type="ECO:0000256" key="5">
    <source>
        <dbReference type="PROSITE-ProRule" id="PRU01023"/>
    </source>
</evidence>
<keyword evidence="4 5" id="KW-0694">RNA-binding</keyword>
<evidence type="ECO:0000256" key="2">
    <source>
        <dbReference type="ARBA" id="ARBA00022679"/>
    </source>
</evidence>
<gene>
    <name evidence="7" type="ORF">FHY64_03100</name>
</gene>
<dbReference type="CDD" id="cd02440">
    <property type="entry name" value="AdoMet_MTases"/>
    <property type="match status" value="1"/>
</dbReference>
<dbReference type="PROSITE" id="PS51686">
    <property type="entry name" value="SAM_MT_RSMB_NOP"/>
    <property type="match status" value="1"/>
</dbReference>
<dbReference type="InterPro" id="IPR049560">
    <property type="entry name" value="MeTrfase_RsmB-F_NOP2_cat"/>
</dbReference>
<feature type="domain" description="SAM-dependent MTase RsmB/NOP-type" evidence="6">
    <location>
        <begin position="135"/>
        <end position="391"/>
    </location>
</feature>
<protein>
    <submittedName>
        <fullName evidence="7">RsmB/NOP family class I SAM-dependent RNA methyltransferase</fullName>
    </submittedName>
</protein>
<name>A0A5C5GCB7_9RHOB</name>
<keyword evidence="8" id="KW-1185">Reference proteome</keyword>
<feature type="active site" description="Nucleophile" evidence="5">
    <location>
        <position position="341"/>
    </location>
</feature>
<dbReference type="GO" id="GO:0003723">
    <property type="term" value="F:RNA binding"/>
    <property type="evidence" value="ECO:0007669"/>
    <property type="project" value="UniProtKB-UniRule"/>
</dbReference>
<evidence type="ECO:0000259" key="6">
    <source>
        <dbReference type="PROSITE" id="PS51686"/>
    </source>
</evidence>
<dbReference type="PANTHER" id="PTHR22807">
    <property type="entry name" value="NOP2 YEAST -RELATED NOL1/NOP2/FMU SUN DOMAIN-CONTAINING"/>
    <property type="match status" value="1"/>
</dbReference>
<dbReference type="PRINTS" id="PR02008">
    <property type="entry name" value="RCMTFAMILY"/>
</dbReference>
<dbReference type="SUPFAM" id="SSF53335">
    <property type="entry name" value="S-adenosyl-L-methionine-dependent methyltransferases"/>
    <property type="match status" value="1"/>
</dbReference>
<accession>A0A5C5GCB7</accession>
<comment type="caution">
    <text evidence="7">The sequence shown here is derived from an EMBL/GenBank/DDBJ whole genome shotgun (WGS) entry which is preliminary data.</text>
</comment>
<comment type="caution">
    <text evidence="5">Lacks conserved residue(s) required for the propagation of feature annotation.</text>
</comment>
<feature type="binding site" evidence="5">
    <location>
        <position position="248"/>
    </location>
    <ligand>
        <name>S-adenosyl-L-methionine</name>
        <dbReference type="ChEBI" id="CHEBI:59789"/>
    </ligand>
</feature>
<comment type="similarity">
    <text evidence="5">Belongs to the class I-like SAM-binding methyltransferase superfamily. RsmB/NOP family.</text>
</comment>
<feature type="binding site" evidence="5">
    <location>
        <position position="288"/>
    </location>
    <ligand>
        <name>S-adenosyl-L-methionine</name>
        <dbReference type="ChEBI" id="CHEBI:59789"/>
    </ligand>
</feature>
<dbReference type="Pfam" id="PF01189">
    <property type="entry name" value="Methyltr_RsmB-F"/>
    <property type="match status" value="1"/>
</dbReference>
<dbReference type="Gene3D" id="3.30.70.1170">
    <property type="entry name" value="Sun protein, domain 3"/>
    <property type="match status" value="1"/>
</dbReference>
<dbReference type="Pfam" id="PF22458">
    <property type="entry name" value="RsmF-B_ferredox"/>
    <property type="match status" value="1"/>
</dbReference>
<dbReference type="Proteomes" id="UP000314011">
    <property type="component" value="Unassembled WGS sequence"/>
</dbReference>
<dbReference type="EMBL" id="VFFF01000001">
    <property type="protein sequence ID" value="TNY32298.1"/>
    <property type="molecule type" value="Genomic_DNA"/>
</dbReference>
<evidence type="ECO:0000256" key="4">
    <source>
        <dbReference type="ARBA" id="ARBA00022884"/>
    </source>
</evidence>
<dbReference type="InterPro" id="IPR001678">
    <property type="entry name" value="MeTrfase_RsmB-F_NOP2_dom"/>
</dbReference>
<dbReference type="RefSeq" id="WP_140192977.1">
    <property type="nucleotide sequence ID" value="NZ_CP065915.1"/>
</dbReference>
<dbReference type="GO" id="GO:0008173">
    <property type="term" value="F:RNA methyltransferase activity"/>
    <property type="evidence" value="ECO:0007669"/>
    <property type="project" value="InterPro"/>
</dbReference>
<organism evidence="7 8">
    <name type="scientific">Pelagovum pacificum</name>
    <dbReference type="NCBI Taxonomy" id="2588711"/>
    <lineage>
        <taxon>Bacteria</taxon>
        <taxon>Pseudomonadati</taxon>
        <taxon>Pseudomonadota</taxon>
        <taxon>Alphaproteobacteria</taxon>
        <taxon>Rhodobacterales</taxon>
        <taxon>Paracoccaceae</taxon>
        <taxon>Pelagovum</taxon>
    </lineage>
</organism>
<dbReference type="InterPro" id="IPR054728">
    <property type="entry name" value="RsmB-like_ferredoxin"/>
</dbReference>
<evidence type="ECO:0000256" key="3">
    <source>
        <dbReference type="ARBA" id="ARBA00022691"/>
    </source>
</evidence>
<dbReference type="OrthoDB" id="9810297at2"/>
<keyword evidence="3 5" id="KW-0949">S-adenosyl-L-methionine</keyword>
<proteinExistence type="inferred from homology"/>
<keyword evidence="1 5" id="KW-0489">Methyltransferase</keyword>
<evidence type="ECO:0000256" key="1">
    <source>
        <dbReference type="ARBA" id="ARBA00022603"/>
    </source>
</evidence>